<dbReference type="Gene3D" id="3.60.70.12">
    <property type="entry name" value="L-amino peptidase D-ALA esterase/amidase"/>
    <property type="match status" value="1"/>
</dbReference>
<dbReference type="GO" id="GO:0004177">
    <property type="term" value="F:aminopeptidase activity"/>
    <property type="evidence" value="ECO:0007669"/>
    <property type="project" value="TreeGrafter"/>
</dbReference>
<dbReference type="AlphaFoldDB" id="A0AAP6JFP5"/>
<dbReference type="PANTHER" id="PTHR36512:SF3">
    <property type="entry name" value="BLR5678 PROTEIN"/>
    <property type="match status" value="1"/>
</dbReference>
<organism evidence="2 3">
    <name type="scientific">Natronospira elongata</name>
    <dbReference type="NCBI Taxonomy" id="3110268"/>
    <lineage>
        <taxon>Bacteria</taxon>
        <taxon>Pseudomonadati</taxon>
        <taxon>Pseudomonadota</taxon>
        <taxon>Gammaproteobacteria</taxon>
        <taxon>Natronospirales</taxon>
        <taxon>Natronospiraceae</taxon>
        <taxon>Natronospira</taxon>
    </lineage>
</organism>
<dbReference type="CDD" id="cd02253">
    <property type="entry name" value="DmpA"/>
    <property type="match status" value="1"/>
</dbReference>
<comment type="caution">
    <text evidence="2">The sequence shown here is derived from an EMBL/GenBank/DDBJ whole genome shotgun (WGS) entry which is preliminary data.</text>
</comment>
<name>A0AAP6JFP5_9GAMM</name>
<gene>
    <name evidence="2" type="ORF">VCB98_07415</name>
</gene>
<accession>A0AAP6JFP5</accession>
<dbReference type="SUPFAM" id="SSF56266">
    <property type="entry name" value="DmpA/ArgJ-like"/>
    <property type="match status" value="1"/>
</dbReference>
<dbReference type="InterPro" id="IPR005321">
    <property type="entry name" value="Peptidase_S58_DmpA"/>
</dbReference>
<keyword evidence="3" id="KW-1185">Reference proteome</keyword>
<dbReference type="Proteomes" id="UP001302316">
    <property type="component" value="Unassembled WGS sequence"/>
</dbReference>
<proteinExistence type="inferred from homology"/>
<protein>
    <submittedName>
        <fullName evidence="2">P1 family peptidase</fullName>
    </submittedName>
</protein>
<dbReference type="EMBL" id="JAYGII010000013">
    <property type="protein sequence ID" value="MEA5445642.1"/>
    <property type="molecule type" value="Genomic_DNA"/>
</dbReference>
<evidence type="ECO:0000313" key="2">
    <source>
        <dbReference type="EMBL" id="MEA5445642.1"/>
    </source>
</evidence>
<dbReference type="InterPro" id="IPR016117">
    <property type="entry name" value="ArgJ-like_dom_sf"/>
</dbReference>
<reference evidence="2 3" key="1">
    <citation type="submission" date="2023-12" db="EMBL/GenBank/DDBJ databases">
        <title>Whole-genome sequencing of halo(alkali)philic microorganisms from hypersaline lakes.</title>
        <authorList>
            <person name="Sorokin D.Y."/>
            <person name="Merkel A.Y."/>
            <person name="Messina E."/>
            <person name="Yakimov M."/>
        </authorList>
    </citation>
    <scope>NUCLEOTIDE SEQUENCE [LARGE SCALE GENOMIC DNA]</scope>
    <source>
        <strain evidence="2 3">AB-CW1</strain>
    </source>
</reference>
<evidence type="ECO:0000313" key="3">
    <source>
        <dbReference type="Proteomes" id="UP001302316"/>
    </source>
</evidence>
<sequence>MADDRPRARDIGLAPGVLPTGELNAITDVEGVRVGHVSLVSGEDIRTGVTAVLPHEGNLFRAKVPAAVYTANGFGKAAGFEQVRELGALESPILLTNTLSVGTAVQAGVRWTLDQEDNEDVRSVNVVVGETNDGYLNEIRDQSIRPQHVFSAIESAEGGLVAEGNVGAGTGTRALGWKAGIGTASRTLPATLGGHTVGILVQSNFGGVLTMDGLRVGERLGNYRFRDELETGLELDLAPEAEAGSIMIIIATDAPVSERNLERMAKRAPLGIGRVGGFMSNGSGDFVVAFSNAQRIDHDSPASGRSREVLPDRAMDPLFMAVVEATEEAILNSLLKAESMTGRDGHHMEAIPVEAVKEMVDER</sequence>
<comment type="similarity">
    <text evidence="1">Belongs to the peptidase S58 family.</text>
</comment>
<dbReference type="Pfam" id="PF03576">
    <property type="entry name" value="Peptidase_S58"/>
    <property type="match status" value="1"/>
</dbReference>
<evidence type="ECO:0000256" key="1">
    <source>
        <dbReference type="ARBA" id="ARBA00007068"/>
    </source>
</evidence>
<dbReference type="PANTHER" id="PTHR36512">
    <property type="entry name" value="D-AMINOPEPTIDASE"/>
    <property type="match status" value="1"/>
</dbReference>